<dbReference type="InterPro" id="IPR027417">
    <property type="entry name" value="P-loop_NTPase"/>
</dbReference>
<dbReference type="InterPro" id="IPR045455">
    <property type="entry name" value="NrS-1_pol-like_helicase"/>
</dbReference>
<feature type="non-terminal residue" evidence="2">
    <location>
        <position position="354"/>
    </location>
</feature>
<dbReference type="SUPFAM" id="SSF52540">
    <property type="entry name" value="P-loop containing nucleoside triphosphate hydrolases"/>
    <property type="match status" value="1"/>
</dbReference>
<dbReference type="VEuPathDB" id="TrichDB:TVAGG3_0568720"/>
<dbReference type="Pfam" id="PF19263">
    <property type="entry name" value="DUF5906"/>
    <property type="match status" value="1"/>
</dbReference>
<dbReference type="OrthoDB" id="2425743at2759"/>
<dbReference type="EMBL" id="DS137065">
    <property type="protein sequence ID" value="EAX70030.1"/>
    <property type="molecule type" value="Genomic_DNA"/>
</dbReference>
<dbReference type="AlphaFoldDB" id="A2HKN7"/>
<dbReference type="Gene3D" id="3.40.50.300">
    <property type="entry name" value="P-loop containing nucleotide triphosphate hydrolases"/>
    <property type="match status" value="1"/>
</dbReference>
<name>A2HKN7_TRIV3</name>
<accession>A2HKN7</accession>
<proteinExistence type="predicted"/>
<reference evidence="2" key="2">
    <citation type="journal article" date="2007" name="Science">
        <title>Draft genome sequence of the sexually transmitted pathogen Trichomonas vaginalis.</title>
        <authorList>
            <person name="Carlton J.M."/>
            <person name="Hirt R.P."/>
            <person name="Silva J.C."/>
            <person name="Delcher A.L."/>
            <person name="Schatz M."/>
            <person name="Zhao Q."/>
            <person name="Wortman J.R."/>
            <person name="Bidwell S.L."/>
            <person name="Alsmark U.C.M."/>
            <person name="Besteiro S."/>
            <person name="Sicheritz-Ponten T."/>
            <person name="Noel C.J."/>
            <person name="Dacks J.B."/>
            <person name="Foster P.G."/>
            <person name="Simillion C."/>
            <person name="Van de Peer Y."/>
            <person name="Miranda-Saavedra D."/>
            <person name="Barton G.J."/>
            <person name="Westrop G.D."/>
            <person name="Mueller S."/>
            <person name="Dessi D."/>
            <person name="Fiori P.L."/>
            <person name="Ren Q."/>
            <person name="Paulsen I."/>
            <person name="Zhang H."/>
            <person name="Bastida-Corcuera F.D."/>
            <person name="Simoes-Barbosa A."/>
            <person name="Brown M.T."/>
            <person name="Hayes R.D."/>
            <person name="Mukherjee M."/>
            <person name="Okumura C.Y."/>
            <person name="Schneider R."/>
            <person name="Smith A.J."/>
            <person name="Vanacova S."/>
            <person name="Villalvazo M."/>
            <person name="Haas B.J."/>
            <person name="Pertea M."/>
            <person name="Feldblyum T.V."/>
            <person name="Utterback T.R."/>
            <person name="Shu C.L."/>
            <person name="Osoegawa K."/>
            <person name="de Jong P.J."/>
            <person name="Hrdy I."/>
            <person name="Horvathova L."/>
            <person name="Zubacova Z."/>
            <person name="Dolezal P."/>
            <person name="Malik S.B."/>
            <person name="Logsdon J.M. Jr."/>
            <person name="Henze K."/>
            <person name="Gupta A."/>
            <person name="Wang C.C."/>
            <person name="Dunne R.L."/>
            <person name="Upcroft J.A."/>
            <person name="Upcroft P."/>
            <person name="White O."/>
            <person name="Salzberg S.L."/>
            <person name="Tang P."/>
            <person name="Chiu C.-H."/>
            <person name="Lee Y.-S."/>
            <person name="Embley T.M."/>
            <person name="Coombs G.H."/>
            <person name="Mottram J.C."/>
            <person name="Tachezy J."/>
            <person name="Fraser-Liggett C.M."/>
            <person name="Johnson P.J."/>
        </authorList>
    </citation>
    <scope>NUCLEOTIDE SEQUENCE [LARGE SCALE GENOMIC DNA]</scope>
    <source>
        <strain evidence="2">G3</strain>
    </source>
</reference>
<organism evidence="2 3">
    <name type="scientific">Trichomonas vaginalis (strain ATCC PRA-98 / G3)</name>
    <dbReference type="NCBI Taxonomy" id="412133"/>
    <lineage>
        <taxon>Eukaryota</taxon>
        <taxon>Metamonada</taxon>
        <taxon>Parabasalia</taxon>
        <taxon>Trichomonadida</taxon>
        <taxon>Trichomonadidae</taxon>
        <taxon>Trichomonas</taxon>
    </lineage>
</organism>
<protein>
    <recommendedName>
        <fullName evidence="1">NrS-1 polymerase-like helicase domain-containing protein</fullName>
    </recommendedName>
</protein>
<evidence type="ECO:0000313" key="3">
    <source>
        <dbReference type="Proteomes" id="UP000001542"/>
    </source>
</evidence>
<evidence type="ECO:0000259" key="1">
    <source>
        <dbReference type="Pfam" id="PF19263"/>
    </source>
</evidence>
<feature type="domain" description="NrS-1 polymerase-like helicase" evidence="1">
    <location>
        <begin position="156"/>
        <end position="268"/>
    </location>
</feature>
<dbReference type="eggNOG" id="ENOG502S6HH">
    <property type="taxonomic scope" value="Eukaryota"/>
</dbReference>
<dbReference type="VEuPathDB" id="TrichDB:TVAG_RG_DS113434_6"/>
<dbReference type="Proteomes" id="UP000001542">
    <property type="component" value="Unassembled WGS sequence"/>
</dbReference>
<gene>
    <name evidence="2" type="ORF">TVAG_567670</name>
</gene>
<reference evidence="2" key="1">
    <citation type="submission" date="2006-10" db="EMBL/GenBank/DDBJ databases">
        <authorList>
            <person name="Amadeo P."/>
            <person name="Zhao Q."/>
            <person name="Wortman J."/>
            <person name="Fraser-Liggett C."/>
            <person name="Carlton J."/>
        </authorList>
    </citation>
    <scope>NUCLEOTIDE SEQUENCE</scope>
    <source>
        <strain evidence="2">G3</strain>
    </source>
</reference>
<keyword evidence="3" id="KW-1185">Reference proteome</keyword>
<sequence length="354" mass="41308">MCPFRDYNKAVENLKRLVIYVDSAPECYVMKEWDVVFNKPRATIVSEQECRQKLKKIKVVQVGMKMLDAWDILLSKLEDFSVRGIKFYTPSPNFYSIFTGYKYEQVEWKENVIEAWLDHVKEIICNGNERVYEYILCWFANILQHPSAKNETALIIIGKQGTGKNTFFTDILCKLLEGYSNPNMTNLENICGKFNSSIENMKLIVCNELQSIDTTKVLNSDALKSLITDKVGVVERKYKDQRVCENVANFVMVSNNAVPMKLESSDRRYVVVRTSDSHMQDTEYFDDLAETLTSDFYNHLFSYFMTLDISKFNPRQIPHTEERQTLLEANKSVYELFIDETDFECLDERSLYDS</sequence>
<dbReference type="InParanoid" id="A2HKN7"/>
<evidence type="ECO:0000313" key="2">
    <source>
        <dbReference type="EMBL" id="EAX70030.1"/>
    </source>
</evidence>